<dbReference type="FunFam" id="1.10.510.10:FF:000571">
    <property type="entry name" value="Maternal embryonic leucine zipper kinase"/>
    <property type="match status" value="1"/>
</dbReference>
<dbReference type="SUPFAM" id="SSF56112">
    <property type="entry name" value="Protein kinase-like (PK-like)"/>
    <property type="match status" value="1"/>
</dbReference>
<dbReference type="InterPro" id="IPR011009">
    <property type="entry name" value="Kinase-like_dom_sf"/>
</dbReference>
<evidence type="ECO:0000313" key="7">
    <source>
        <dbReference type="Proteomes" id="UP000093000"/>
    </source>
</evidence>
<feature type="binding site" evidence="3">
    <location>
        <position position="69"/>
    </location>
    <ligand>
        <name>ATP</name>
        <dbReference type="ChEBI" id="CHEBI:30616"/>
    </ligand>
</feature>
<keyword evidence="7" id="KW-1185">Reference proteome</keyword>
<dbReference type="GO" id="GO:0004674">
    <property type="term" value="F:protein serine/threonine kinase activity"/>
    <property type="evidence" value="ECO:0007669"/>
    <property type="project" value="TreeGrafter"/>
</dbReference>
<dbReference type="PROSITE" id="PS00108">
    <property type="entry name" value="PROTEIN_KINASE_ST"/>
    <property type="match status" value="1"/>
</dbReference>
<gene>
    <name evidence="6" type="primary">MARK4</name>
    <name evidence="6" type="ORF">A0J61_03151</name>
</gene>
<feature type="domain" description="Protein kinase" evidence="5">
    <location>
        <begin position="39"/>
        <end position="285"/>
    </location>
</feature>
<evidence type="ECO:0000259" key="5">
    <source>
        <dbReference type="PROSITE" id="PS50011"/>
    </source>
</evidence>
<feature type="region of interest" description="Disordered" evidence="4">
    <location>
        <begin position="810"/>
        <end position="906"/>
    </location>
</feature>
<accession>A0A1C7NI32</accession>
<keyword evidence="6" id="KW-0418">Kinase</keyword>
<keyword evidence="1 3" id="KW-0547">Nucleotide-binding</keyword>
<organism evidence="6 7">
    <name type="scientific">Choanephora cucurbitarum</name>
    <dbReference type="NCBI Taxonomy" id="101091"/>
    <lineage>
        <taxon>Eukaryota</taxon>
        <taxon>Fungi</taxon>
        <taxon>Fungi incertae sedis</taxon>
        <taxon>Mucoromycota</taxon>
        <taxon>Mucoromycotina</taxon>
        <taxon>Mucoromycetes</taxon>
        <taxon>Mucorales</taxon>
        <taxon>Mucorineae</taxon>
        <taxon>Choanephoraceae</taxon>
        <taxon>Choanephoroideae</taxon>
        <taxon>Choanephora</taxon>
    </lineage>
</organism>
<name>A0A1C7NI32_9FUNG</name>
<dbReference type="PROSITE" id="PS50011">
    <property type="entry name" value="PROTEIN_KINASE_DOM"/>
    <property type="match status" value="1"/>
</dbReference>
<protein>
    <submittedName>
        <fullName evidence="6">MAP/microtubule affinity-regulating kinase 4</fullName>
    </submittedName>
</protein>
<feature type="compositionally biased region" description="Polar residues" evidence="4">
    <location>
        <begin position="370"/>
        <end position="392"/>
    </location>
</feature>
<proteinExistence type="predicted"/>
<keyword evidence="6" id="KW-0808">Transferase</keyword>
<dbReference type="EMBL" id="LUGH01000131">
    <property type="protein sequence ID" value="OBZ88793.1"/>
    <property type="molecule type" value="Genomic_DNA"/>
</dbReference>
<dbReference type="FunFam" id="3.30.200.20:FF:000042">
    <property type="entry name" value="Aurora kinase A"/>
    <property type="match status" value="1"/>
</dbReference>
<feature type="region of interest" description="Disordered" evidence="4">
    <location>
        <begin position="296"/>
        <end position="320"/>
    </location>
</feature>
<dbReference type="Pfam" id="PF00069">
    <property type="entry name" value="Pkinase"/>
    <property type="match status" value="1"/>
</dbReference>
<dbReference type="InterPro" id="IPR017441">
    <property type="entry name" value="Protein_kinase_ATP_BS"/>
</dbReference>
<dbReference type="GO" id="GO:0005737">
    <property type="term" value="C:cytoplasm"/>
    <property type="evidence" value="ECO:0007669"/>
    <property type="project" value="TreeGrafter"/>
</dbReference>
<evidence type="ECO:0000256" key="4">
    <source>
        <dbReference type="SAM" id="MobiDB-lite"/>
    </source>
</evidence>
<dbReference type="OrthoDB" id="504170at2759"/>
<evidence type="ECO:0000313" key="6">
    <source>
        <dbReference type="EMBL" id="OBZ88793.1"/>
    </source>
</evidence>
<feature type="compositionally biased region" description="Low complexity" evidence="4">
    <location>
        <begin position="307"/>
        <end position="320"/>
    </location>
</feature>
<evidence type="ECO:0000256" key="2">
    <source>
        <dbReference type="ARBA" id="ARBA00022840"/>
    </source>
</evidence>
<dbReference type="PROSITE" id="PS00107">
    <property type="entry name" value="PROTEIN_KINASE_ATP"/>
    <property type="match status" value="1"/>
</dbReference>
<dbReference type="PANTHER" id="PTHR24346">
    <property type="entry name" value="MAP/MICROTUBULE AFFINITY-REGULATING KINASE"/>
    <property type="match status" value="1"/>
</dbReference>
<dbReference type="InterPro" id="IPR000719">
    <property type="entry name" value="Prot_kinase_dom"/>
</dbReference>
<dbReference type="PANTHER" id="PTHR24346:SF110">
    <property type="entry name" value="NON-SPECIFIC SERINE_THREONINE PROTEIN KINASE"/>
    <property type="match status" value="1"/>
</dbReference>
<dbReference type="InParanoid" id="A0A1C7NI32"/>
<feature type="compositionally biased region" description="Polar residues" evidence="4">
    <location>
        <begin position="597"/>
        <end position="616"/>
    </location>
</feature>
<dbReference type="AlphaFoldDB" id="A0A1C7NI32"/>
<sequence length="906" mass="100936">MISSPRNSVAHNQQAKLAVDYNELLKELSSHEMTSVGCYTIGETIGEGTFGKVKKGTHKLTGKLVAIKKISKQHAPMMAREIHHHRQLKHPNIVMLYEMITTESAIHIISEYCPSGDLLDALTDAGRCSEIRVHKWFRQLADAIHYCHLRGIVHRDLKLENILLDSEDNVKICDFGFARFTQKNQYLETFCGSLSYSAPEVIMRKKYTGPETDIWSLGVILYTLIAGEYPFDDDSEVMTQRKIVQVDYTIPFYFSTDLNSLITNMLQFNPCDRISFEAMETHPWVVRLDHLIDDDGEDEEDEDTCLTPSSSTTTHQSTASDVDSIFSQNESTVALDDGIDYNTLSPDLKFSPQVRSSLGISKPQAAPKSSRFSAPTFNRRTPQPTSFRSSLPSSFYQSNAEQPAMTPVEQRLFAALTAAGFDRDALIKMQTGECDTSSTLWHLLLENMSNQPQPAWQNFSVPDAFASAMQQHRIPTTVDTHPKKAVDQGTQTFQEGEEEEEQKEEQENKFICQQKDTNDQLKTDTVLFNTIEPAVQPYPKPTVSIPYHSIPTVGFGSPQPTPERAGWFSSVKSWFGSKPPPSTASSISPSPQRRGRSASTCSTMSSPIATPSSYRNFDTPVDHSVDTNMMSPPIYRTGSQKYRRRVLQLSDPPVCELDQLTYNGTTAIPAAPAPNTTNSPITITHPKHNTNNTTTSNTHTTSITKSSHTTTSNSAFHTQNAFNYRTPSSLDMPPVALTSTRLATDTFSILTTESSEPKEIDICQRRYSLLYSQRQQHHPTPPSSPPALDQHCSEMPSMVLSEENHVEMPLNAGEGKEPLSDFSSDSSTSEEDEEMVVSTPAETVAPQPPLTSSFALKMASTGGGRPRNPRFEFTPRSRLTVYGMQEQKGPSFGSKAIIEEEEEEEE</sequence>
<evidence type="ECO:0000256" key="3">
    <source>
        <dbReference type="PROSITE-ProRule" id="PRU10141"/>
    </source>
</evidence>
<dbReference type="Proteomes" id="UP000093000">
    <property type="component" value="Unassembled WGS sequence"/>
</dbReference>
<dbReference type="Gene3D" id="1.10.510.10">
    <property type="entry name" value="Transferase(Phosphotransferase) domain 1"/>
    <property type="match status" value="1"/>
</dbReference>
<feature type="region of interest" description="Disordered" evidence="4">
    <location>
        <begin position="355"/>
        <end position="392"/>
    </location>
</feature>
<comment type="caution">
    <text evidence="6">The sequence shown here is derived from an EMBL/GenBank/DDBJ whole genome shotgun (WGS) entry which is preliminary data.</text>
</comment>
<dbReference type="STRING" id="101091.A0A1C7NI32"/>
<feature type="region of interest" description="Disordered" evidence="4">
    <location>
        <begin position="773"/>
        <end position="792"/>
    </location>
</feature>
<dbReference type="SMART" id="SM00220">
    <property type="entry name" value="S_TKc"/>
    <property type="match status" value="1"/>
</dbReference>
<keyword evidence="2 3" id="KW-0067">ATP-binding</keyword>
<feature type="region of interest" description="Disordered" evidence="4">
    <location>
        <begin position="578"/>
        <end position="635"/>
    </location>
</feature>
<reference evidence="6 7" key="1">
    <citation type="submission" date="2016-03" db="EMBL/GenBank/DDBJ databases">
        <title>Choanephora cucurbitarum.</title>
        <authorList>
            <person name="Min B."/>
            <person name="Park H."/>
            <person name="Park J.-H."/>
            <person name="Shin H.-D."/>
            <person name="Choi I.-G."/>
        </authorList>
    </citation>
    <scope>NUCLEOTIDE SEQUENCE [LARGE SCALE GENOMIC DNA]</scope>
    <source>
        <strain evidence="6 7">KUS-F28377</strain>
    </source>
</reference>
<dbReference type="GO" id="GO:0035556">
    <property type="term" value="P:intracellular signal transduction"/>
    <property type="evidence" value="ECO:0007669"/>
    <property type="project" value="TreeGrafter"/>
</dbReference>
<dbReference type="CDD" id="cd14003">
    <property type="entry name" value="STKc_AMPK-like"/>
    <property type="match status" value="1"/>
</dbReference>
<dbReference type="InterPro" id="IPR008271">
    <property type="entry name" value="Ser/Thr_kinase_AS"/>
</dbReference>
<feature type="region of interest" description="Disordered" evidence="4">
    <location>
        <begin position="687"/>
        <end position="713"/>
    </location>
</feature>
<evidence type="ECO:0000256" key="1">
    <source>
        <dbReference type="ARBA" id="ARBA00022741"/>
    </source>
</evidence>
<dbReference type="GO" id="GO:0005524">
    <property type="term" value="F:ATP binding"/>
    <property type="evidence" value="ECO:0007669"/>
    <property type="project" value="UniProtKB-UniRule"/>
</dbReference>